<dbReference type="EMBL" id="VSSQ01133225">
    <property type="protein sequence ID" value="MPN59334.1"/>
    <property type="molecule type" value="Genomic_DNA"/>
</dbReference>
<sequence length="60" mass="6775">MPNITETSFRDSYQLYRGKPGLKDAPESGMTTLRKKIEAIGETIAFGEWGDSPHFRNKSL</sequence>
<name>A0A645JG59_9ZZZZ</name>
<reference evidence="1" key="1">
    <citation type="submission" date="2019-08" db="EMBL/GenBank/DDBJ databases">
        <authorList>
            <person name="Kucharzyk K."/>
            <person name="Murdoch R.W."/>
            <person name="Higgins S."/>
            <person name="Loffler F."/>
        </authorList>
    </citation>
    <scope>NUCLEOTIDE SEQUENCE</scope>
</reference>
<gene>
    <name evidence="1" type="ORF">SDC9_207055</name>
</gene>
<evidence type="ECO:0000313" key="1">
    <source>
        <dbReference type="EMBL" id="MPN59334.1"/>
    </source>
</evidence>
<protein>
    <submittedName>
        <fullName evidence="1">Uncharacterized protein</fullName>
    </submittedName>
</protein>
<dbReference type="InterPro" id="IPR013785">
    <property type="entry name" value="Aldolase_TIM"/>
</dbReference>
<dbReference type="Gene3D" id="3.20.20.70">
    <property type="entry name" value="Aldolase class I"/>
    <property type="match status" value="1"/>
</dbReference>
<proteinExistence type="predicted"/>
<dbReference type="AlphaFoldDB" id="A0A645JG59"/>
<accession>A0A645JG59</accession>
<comment type="caution">
    <text evidence="1">The sequence shown here is derived from an EMBL/GenBank/DDBJ whole genome shotgun (WGS) entry which is preliminary data.</text>
</comment>
<organism evidence="1">
    <name type="scientific">bioreactor metagenome</name>
    <dbReference type="NCBI Taxonomy" id="1076179"/>
    <lineage>
        <taxon>unclassified sequences</taxon>
        <taxon>metagenomes</taxon>
        <taxon>ecological metagenomes</taxon>
    </lineage>
</organism>